<reference evidence="5" key="1">
    <citation type="submission" date="2020-05" db="UniProtKB">
        <authorList>
            <consortium name="EnsemblMetazoa"/>
        </authorList>
    </citation>
    <scope>IDENTIFICATION</scope>
    <source>
        <strain evidence="5">TTRI</strain>
    </source>
</reference>
<keyword evidence="6" id="KW-1185">Reference proteome</keyword>
<keyword evidence="1 4" id="KW-0732">Signal</keyword>
<accession>A0A1A9UNI0</accession>
<evidence type="ECO:0000313" key="6">
    <source>
        <dbReference type="Proteomes" id="UP000078200"/>
    </source>
</evidence>
<feature type="chain" id="PRO_5008398684" evidence="4">
    <location>
        <begin position="23"/>
        <end position="251"/>
    </location>
</feature>
<comment type="similarity">
    <text evidence="3">Belongs to the TO family.</text>
</comment>
<organism evidence="5 6">
    <name type="scientific">Glossina austeni</name>
    <name type="common">Savannah tsetse fly</name>
    <dbReference type="NCBI Taxonomy" id="7395"/>
    <lineage>
        <taxon>Eukaryota</taxon>
        <taxon>Metazoa</taxon>
        <taxon>Ecdysozoa</taxon>
        <taxon>Arthropoda</taxon>
        <taxon>Hexapoda</taxon>
        <taxon>Insecta</taxon>
        <taxon>Pterygota</taxon>
        <taxon>Neoptera</taxon>
        <taxon>Endopterygota</taxon>
        <taxon>Diptera</taxon>
        <taxon>Brachycera</taxon>
        <taxon>Muscomorpha</taxon>
        <taxon>Hippoboscoidea</taxon>
        <taxon>Glossinidae</taxon>
        <taxon>Glossina</taxon>
    </lineage>
</organism>
<name>A0A1A9UNI0_GLOAU</name>
<dbReference type="FunFam" id="3.15.10.30:FF:000001">
    <property type="entry name" value="Takeout-like protein 1"/>
    <property type="match status" value="1"/>
</dbReference>
<dbReference type="PANTHER" id="PTHR11008">
    <property type="entry name" value="PROTEIN TAKEOUT-LIKE PROTEIN"/>
    <property type="match status" value="1"/>
</dbReference>
<dbReference type="VEuPathDB" id="VectorBase:GAUT010352"/>
<dbReference type="PANTHER" id="PTHR11008:SF32">
    <property type="entry name" value="CIRCADIAN CLOCK-CONTROLLED PROTEIN DAYWAKE-RELATED"/>
    <property type="match status" value="1"/>
</dbReference>
<dbReference type="AlphaFoldDB" id="A0A1A9UNI0"/>
<protein>
    <submittedName>
        <fullName evidence="5">Uncharacterized protein</fullName>
    </submittedName>
</protein>
<feature type="signal peptide" evidence="4">
    <location>
        <begin position="1"/>
        <end position="22"/>
    </location>
</feature>
<dbReference type="InterPro" id="IPR010562">
    <property type="entry name" value="Haemolymph_juvenile_hormone-bd"/>
</dbReference>
<evidence type="ECO:0000256" key="1">
    <source>
        <dbReference type="ARBA" id="ARBA00022729"/>
    </source>
</evidence>
<dbReference type="Proteomes" id="UP000078200">
    <property type="component" value="Unassembled WGS sequence"/>
</dbReference>
<dbReference type="EnsemblMetazoa" id="GAUT010352-RA">
    <property type="protein sequence ID" value="GAUT010352-PA"/>
    <property type="gene ID" value="GAUT010352"/>
</dbReference>
<dbReference type="GO" id="GO:0007623">
    <property type="term" value="P:circadian rhythm"/>
    <property type="evidence" value="ECO:0007669"/>
    <property type="project" value="UniProtKB-ARBA"/>
</dbReference>
<sequence>MLKNYPLVVAVVVCIIFEICSGSLPSNINKCKISDHVCIAKSINDVIRLYPKGDPFYGFIDISEIKRPKIILSEDKNPQKSSVGFNLIIENAVLNGLENAKVTAVSGFDPNISKITVTADIMNLRLSGDYTVNGNILLLQLRGKGKGEIKSNRTTCKATVDVRVEKRNGKNYLAINRIKMDIQPHDLHVRLDNLFDGNKELTESLNETINKNWRDFWTEMRDLANDALADLSRSVLESAFNHISYDDFYIN</sequence>
<dbReference type="Gene3D" id="3.15.10.30">
    <property type="entry name" value="Haemolymph juvenile hormone binding protein"/>
    <property type="match status" value="1"/>
</dbReference>
<dbReference type="Pfam" id="PF06585">
    <property type="entry name" value="JHBP"/>
    <property type="match status" value="1"/>
</dbReference>
<dbReference type="SMART" id="SM00700">
    <property type="entry name" value="JHBP"/>
    <property type="match status" value="1"/>
</dbReference>
<evidence type="ECO:0000313" key="5">
    <source>
        <dbReference type="EnsemblMetazoa" id="GAUT010352-PA"/>
    </source>
</evidence>
<evidence type="ECO:0000256" key="2">
    <source>
        <dbReference type="ARBA" id="ARBA00023108"/>
    </source>
</evidence>
<proteinExistence type="inferred from homology"/>
<dbReference type="GO" id="GO:0005615">
    <property type="term" value="C:extracellular space"/>
    <property type="evidence" value="ECO:0007669"/>
    <property type="project" value="TreeGrafter"/>
</dbReference>
<evidence type="ECO:0000256" key="3">
    <source>
        <dbReference type="ARBA" id="ARBA00060902"/>
    </source>
</evidence>
<dbReference type="InterPro" id="IPR038606">
    <property type="entry name" value="To_sf"/>
</dbReference>
<evidence type="ECO:0000256" key="4">
    <source>
        <dbReference type="SAM" id="SignalP"/>
    </source>
</evidence>
<keyword evidence="2" id="KW-0090">Biological rhythms</keyword>